<dbReference type="HOGENOM" id="CLU_079554_0_0_11"/>
<dbReference type="AlphaFoldDB" id="F6ESB3"/>
<dbReference type="EMBL" id="CP002787">
    <property type="protein sequence ID" value="AEF43034.1"/>
    <property type="molecule type" value="Genomic_DNA"/>
</dbReference>
<keyword evidence="2" id="KW-0614">Plasmid</keyword>
<evidence type="ECO:0000256" key="1">
    <source>
        <dbReference type="SAM" id="MobiDB-lite"/>
    </source>
</evidence>
<dbReference type="eggNOG" id="COG3170">
    <property type="taxonomic scope" value="Bacteria"/>
</dbReference>
<keyword evidence="3" id="KW-1185">Reference proteome</keyword>
<reference evidence="2 3" key="1">
    <citation type="journal article" date="2011" name="J. Bacteriol.">
        <title>Complete genome sequence of Amycolicicoccus subflavus DQS3-9A1T, an actinomycete isolated from crude oil-polluted soil.</title>
        <authorList>
            <person name="Cai M."/>
            <person name="Chen W.M."/>
            <person name="Nie Y."/>
            <person name="Chi C.Q."/>
            <person name="Wang Y.N."/>
            <person name="Tang Y.Q."/>
            <person name="Li G.Y."/>
            <person name="Wu X.L."/>
        </authorList>
    </citation>
    <scope>NUCLEOTIDE SEQUENCE [LARGE SCALE GENOMIC DNA]</scope>
    <source>
        <strain evidence="3">DSM 45089 / DQS3-9A1</strain>
        <plasmid evidence="2 3">pAS9A-1</plasmid>
    </source>
</reference>
<evidence type="ECO:0000313" key="3">
    <source>
        <dbReference type="Proteomes" id="UP000009235"/>
    </source>
</evidence>
<dbReference type="Proteomes" id="UP000009235">
    <property type="component" value="Plasmid pAS9A-1"/>
</dbReference>
<proteinExistence type="predicted"/>
<dbReference type="KEGG" id="asd:AS9A_P10017"/>
<name>F6ESB3_HOYSD</name>
<feature type="region of interest" description="Disordered" evidence="1">
    <location>
        <begin position="236"/>
        <end position="255"/>
    </location>
</feature>
<evidence type="ECO:0000313" key="2">
    <source>
        <dbReference type="EMBL" id="AEF43034.1"/>
    </source>
</evidence>
<accession>F6ESB3</accession>
<geneLocation type="plasmid" evidence="2 3">
    <name>pAS9A-1</name>
</geneLocation>
<protein>
    <submittedName>
        <fullName evidence="2">Uncharacterized protein</fullName>
    </submittedName>
</protein>
<sequence length="255" mass="27634">MPLDVSCIPSAFRRTHTLRTTWAMSDICSAHYLFEDGGTNASGNVAGLVSAAFPAYARILHPAYRRVSEATSAAPASFASVRWTTVAKHSGAIAHPAMEWEAISAGHRDPETLVWDVPPSTGRLPSPEQMVLAGVLEDHTSTPERCWFAFAEARGLTVPPDYPRIITAMGPMIVFCGAVLDAGRTFQYESPNLWWPEDRRWCVASDIDLMATYVGGSLACIEDLLASPSLEAMPAKPDQKITIDADTVNPPPPQP</sequence>
<organism evidence="2 3">
    <name type="scientific">Hoyosella subflava (strain DSM 45089 / JCM 17490 / NBRC 109087 / DQS3-9A1)</name>
    <name type="common">Amycolicicoccus subflavus</name>
    <dbReference type="NCBI Taxonomy" id="443218"/>
    <lineage>
        <taxon>Bacteria</taxon>
        <taxon>Bacillati</taxon>
        <taxon>Actinomycetota</taxon>
        <taxon>Actinomycetes</taxon>
        <taxon>Mycobacteriales</taxon>
        <taxon>Hoyosellaceae</taxon>
        <taxon>Hoyosella</taxon>
    </lineage>
</organism>
<gene>
    <name evidence="2" type="ordered locus">AS9A_P10017</name>
</gene>